<dbReference type="Pfam" id="PF01535">
    <property type="entry name" value="PPR"/>
    <property type="match status" value="1"/>
</dbReference>
<organism evidence="4 5">
    <name type="scientific">Erythroxylum novogranatense</name>
    <dbReference type="NCBI Taxonomy" id="1862640"/>
    <lineage>
        <taxon>Eukaryota</taxon>
        <taxon>Viridiplantae</taxon>
        <taxon>Streptophyta</taxon>
        <taxon>Embryophyta</taxon>
        <taxon>Tracheophyta</taxon>
        <taxon>Spermatophyta</taxon>
        <taxon>Magnoliopsida</taxon>
        <taxon>eudicotyledons</taxon>
        <taxon>Gunneridae</taxon>
        <taxon>Pentapetalae</taxon>
        <taxon>rosids</taxon>
        <taxon>fabids</taxon>
        <taxon>Malpighiales</taxon>
        <taxon>Erythroxylaceae</taxon>
        <taxon>Erythroxylum</taxon>
    </lineage>
</organism>
<keyword evidence="2" id="KW-0677">Repeat</keyword>
<protein>
    <recommendedName>
        <fullName evidence="6">Pentatricopeptide repeat-containing protein</fullName>
    </recommendedName>
</protein>
<reference evidence="4 5" key="1">
    <citation type="submission" date="2021-09" db="EMBL/GenBank/DDBJ databases">
        <title>Genomic insights and catalytic innovation underlie evolution of tropane alkaloids biosynthesis.</title>
        <authorList>
            <person name="Wang Y.-J."/>
            <person name="Tian T."/>
            <person name="Huang J.-P."/>
            <person name="Huang S.-X."/>
        </authorList>
    </citation>
    <scope>NUCLEOTIDE SEQUENCE [LARGE SCALE GENOMIC DNA]</scope>
    <source>
        <strain evidence="4">KIB-2018</strain>
        <tissue evidence="4">Leaf</tissue>
    </source>
</reference>
<comment type="caution">
    <text evidence="4">The sequence shown here is derived from an EMBL/GenBank/DDBJ whole genome shotgun (WGS) entry which is preliminary data.</text>
</comment>
<name>A0AAV8TIK3_9ROSI</name>
<evidence type="ECO:0000256" key="3">
    <source>
        <dbReference type="SAM" id="Phobius"/>
    </source>
</evidence>
<accession>A0AAV8TIK3</accession>
<dbReference type="Proteomes" id="UP001159364">
    <property type="component" value="Linkage Group LG05"/>
</dbReference>
<dbReference type="InterPro" id="IPR002885">
    <property type="entry name" value="PPR_rpt"/>
</dbReference>
<sequence>MMTLKRCNFDSLFRRSNSVTTLFPFPSISTTSPYSSSNDVSKNKTALTQEELTKINLLLPRLCLSNNLTTAIKLTSTALLTNPPPNCLSFSILIHSLTSLPDMTKSMSLLTILRHTPEAYHHLTPITTMLVTSYMRRKRPKEALKVYQWMLRPGSRCKVESRLLFGVLVGGLCGVGWVLEGLMVLKDMVCSGFLPGARLRDKVCRSLLREARVREAVELDMAFCCCFEDENGESAKKVVEYLDSVIRNWTD</sequence>
<dbReference type="PANTHER" id="PTHR47939:SF1">
    <property type="entry name" value="OS04G0684500 PROTEIN"/>
    <property type="match status" value="1"/>
</dbReference>
<keyword evidence="5" id="KW-1185">Reference proteome</keyword>
<dbReference type="PANTHER" id="PTHR47939">
    <property type="entry name" value="MEMBRANE-ASSOCIATED SALT-INDUCIBLE PROTEIN-LIKE"/>
    <property type="match status" value="1"/>
</dbReference>
<evidence type="ECO:0000313" key="5">
    <source>
        <dbReference type="Proteomes" id="UP001159364"/>
    </source>
</evidence>
<dbReference type="EMBL" id="JAIWQS010000005">
    <property type="protein sequence ID" value="KAJ8766014.1"/>
    <property type="molecule type" value="Genomic_DNA"/>
</dbReference>
<evidence type="ECO:0008006" key="6">
    <source>
        <dbReference type="Google" id="ProtNLM"/>
    </source>
</evidence>
<evidence type="ECO:0000313" key="4">
    <source>
        <dbReference type="EMBL" id="KAJ8766014.1"/>
    </source>
</evidence>
<evidence type="ECO:0000256" key="2">
    <source>
        <dbReference type="ARBA" id="ARBA00022737"/>
    </source>
</evidence>
<keyword evidence="3" id="KW-0812">Transmembrane</keyword>
<dbReference type="InterPro" id="IPR011990">
    <property type="entry name" value="TPR-like_helical_dom_sf"/>
</dbReference>
<feature type="transmembrane region" description="Helical" evidence="3">
    <location>
        <begin position="163"/>
        <end position="185"/>
    </location>
</feature>
<evidence type="ECO:0000256" key="1">
    <source>
        <dbReference type="ARBA" id="ARBA00007626"/>
    </source>
</evidence>
<dbReference type="AlphaFoldDB" id="A0AAV8TIK3"/>
<keyword evidence="3" id="KW-1133">Transmembrane helix</keyword>
<gene>
    <name evidence="4" type="ORF">K2173_020530</name>
</gene>
<keyword evidence="3" id="KW-0472">Membrane</keyword>
<proteinExistence type="inferred from homology"/>
<dbReference type="InterPro" id="IPR050667">
    <property type="entry name" value="PPR-containing_protein"/>
</dbReference>
<comment type="similarity">
    <text evidence="1">Belongs to the PPR family. P subfamily.</text>
</comment>
<dbReference type="Gene3D" id="1.25.40.10">
    <property type="entry name" value="Tetratricopeptide repeat domain"/>
    <property type="match status" value="1"/>
</dbReference>